<dbReference type="Gene3D" id="1.20.120.350">
    <property type="entry name" value="Voltage-gated potassium channels. Chain C"/>
    <property type="match status" value="1"/>
</dbReference>
<dbReference type="InterPro" id="IPR027359">
    <property type="entry name" value="Volt_channel_dom_sf"/>
</dbReference>
<evidence type="ECO:0000259" key="6">
    <source>
        <dbReference type="Pfam" id="PF00520"/>
    </source>
</evidence>
<evidence type="ECO:0000256" key="2">
    <source>
        <dbReference type="ARBA" id="ARBA00022692"/>
    </source>
</evidence>
<dbReference type="GO" id="GO:0036128">
    <property type="term" value="C:CatSper complex"/>
    <property type="evidence" value="ECO:0007669"/>
    <property type="project" value="InterPro"/>
</dbReference>
<feature type="transmembrane region" description="Helical" evidence="5">
    <location>
        <begin position="201"/>
        <end position="234"/>
    </location>
</feature>
<keyword evidence="2 5" id="KW-0812">Transmembrane</keyword>
<dbReference type="Gene3D" id="1.10.287.70">
    <property type="match status" value="1"/>
</dbReference>
<reference evidence="7" key="1">
    <citation type="submission" date="2021-02" db="EMBL/GenBank/DDBJ databases">
        <authorList>
            <person name="Nowell W R."/>
        </authorList>
    </citation>
    <scope>NUCLEOTIDE SEQUENCE</scope>
</reference>
<evidence type="ECO:0000313" key="7">
    <source>
        <dbReference type="EMBL" id="CAF0771145.1"/>
    </source>
</evidence>
<dbReference type="InterPro" id="IPR028744">
    <property type="entry name" value="CatSper4"/>
</dbReference>
<protein>
    <recommendedName>
        <fullName evidence="6">Ion transport domain-containing protein</fullName>
    </recommendedName>
</protein>
<sequence>MVSKQFNCLHETYPTYSENIQTVRAAITEKIIHSSYEIPNPFEKRQFAFNVLSEEKNPMSRAHKCTHIMPTLAARMQQLLTTQLWESIMLGISLWTFIPLLVVNIMPNPFPSLKTFFELSMEVPRASLFIEICCKFIAGSRWFFYDIWNLFDLMCVILNSPFLFTFLLPKQFSYPQMNSILRLFRILHAVRLIRVHRLLRFVFETTMVAIGSITNTLLLETVTVTVFGLLSVAFRNDTPFWDKAKQSEAFANYTQAVYSYYMCITMEGVNEVASEILLFDTPSNTTIIGLLFYCFAALCTYAIAVIATTLDKAMEQWVKNTKQKQKTNNLIELQSTNYQHRSIVAARCNPFDESLNFSKLKPDDLSLLCILFQSINSNLNEYDNILEDIKRIGEYIAKYNKKKLIIDPLQDNQILLQRRRLETIISTLAKVMRNVKTGDLLSALGEFLLIDTRKHVRRTDIETKLKAVEQKFAKVRTLLSKLPVGLEQQERDLIMANRLKRKIYRKTKD</sequence>
<evidence type="ECO:0000256" key="4">
    <source>
        <dbReference type="ARBA" id="ARBA00023136"/>
    </source>
</evidence>
<dbReference type="Pfam" id="PF00520">
    <property type="entry name" value="Ion_trans"/>
    <property type="match status" value="1"/>
</dbReference>
<comment type="caution">
    <text evidence="7">The sequence shown here is derived from an EMBL/GenBank/DDBJ whole genome shotgun (WGS) entry which is preliminary data.</text>
</comment>
<dbReference type="PANTHER" id="PTHR47077:SF1">
    <property type="entry name" value="CATION CHANNEL SPERM-ASSOCIATED PROTEIN 4"/>
    <property type="match status" value="1"/>
</dbReference>
<comment type="subcellular location">
    <subcellularLocation>
        <location evidence="1">Membrane</location>
        <topology evidence="1">Multi-pass membrane protein</topology>
    </subcellularLocation>
</comment>
<evidence type="ECO:0000313" key="8">
    <source>
        <dbReference type="EMBL" id="CAF3553250.1"/>
    </source>
</evidence>
<evidence type="ECO:0000256" key="1">
    <source>
        <dbReference type="ARBA" id="ARBA00004141"/>
    </source>
</evidence>
<accession>A0A813QR23</accession>
<dbReference type="AlphaFoldDB" id="A0A813QR23"/>
<keyword evidence="4 5" id="KW-0472">Membrane</keyword>
<feature type="transmembrane region" description="Helical" evidence="5">
    <location>
        <begin position="147"/>
        <end position="168"/>
    </location>
</feature>
<dbReference type="GO" id="GO:0006814">
    <property type="term" value="P:sodium ion transport"/>
    <property type="evidence" value="ECO:0007669"/>
    <property type="project" value="TreeGrafter"/>
</dbReference>
<dbReference type="OrthoDB" id="10024413at2759"/>
<gene>
    <name evidence="7" type="ORF">GPM918_LOCUS1932</name>
    <name evidence="8" type="ORF">SRO942_LOCUS1932</name>
</gene>
<dbReference type="GO" id="GO:0005227">
    <property type="term" value="F:calcium-activated cation channel activity"/>
    <property type="evidence" value="ECO:0007669"/>
    <property type="project" value="InterPro"/>
</dbReference>
<dbReference type="Proteomes" id="UP000681722">
    <property type="component" value="Unassembled WGS sequence"/>
</dbReference>
<evidence type="ECO:0000313" key="9">
    <source>
        <dbReference type="Proteomes" id="UP000663829"/>
    </source>
</evidence>
<dbReference type="SUPFAM" id="SSF81324">
    <property type="entry name" value="Voltage-gated potassium channels"/>
    <property type="match status" value="1"/>
</dbReference>
<dbReference type="InterPro" id="IPR005821">
    <property type="entry name" value="Ion_trans_dom"/>
</dbReference>
<dbReference type="Proteomes" id="UP000663829">
    <property type="component" value="Unassembled WGS sequence"/>
</dbReference>
<dbReference type="GO" id="GO:0005245">
    <property type="term" value="F:voltage-gated calcium channel activity"/>
    <property type="evidence" value="ECO:0007669"/>
    <property type="project" value="TreeGrafter"/>
</dbReference>
<dbReference type="GO" id="GO:0048240">
    <property type="term" value="P:sperm capacitation"/>
    <property type="evidence" value="ECO:0007669"/>
    <property type="project" value="TreeGrafter"/>
</dbReference>
<proteinExistence type="predicted"/>
<evidence type="ECO:0000256" key="5">
    <source>
        <dbReference type="SAM" id="Phobius"/>
    </source>
</evidence>
<organism evidence="7 9">
    <name type="scientific">Didymodactylos carnosus</name>
    <dbReference type="NCBI Taxonomy" id="1234261"/>
    <lineage>
        <taxon>Eukaryota</taxon>
        <taxon>Metazoa</taxon>
        <taxon>Spiralia</taxon>
        <taxon>Gnathifera</taxon>
        <taxon>Rotifera</taxon>
        <taxon>Eurotatoria</taxon>
        <taxon>Bdelloidea</taxon>
        <taxon>Philodinida</taxon>
        <taxon>Philodinidae</taxon>
        <taxon>Didymodactylos</taxon>
    </lineage>
</organism>
<dbReference type="GO" id="GO:0030317">
    <property type="term" value="P:flagellated sperm motility"/>
    <property type="evidence" value="ECO:0007669"/>
    <property type="project" value="InterPro"/>
</dbReference>
<evidence type="ECO:0000256" key="3">
    <source>
        <dbReference type="ARBA" id="ARBA00022989"/>
    </source>
</evidence>
<name>A0A813QR23_9BILA</name>
<dbReference type="EMBL" id="CAJNOQ010000198">
    <property type="protein sequence ID" value="CAF0771145.1"/>
    <property type="molecule type" value="Genomic_DNA"/>
</dbReference>
<dbReference type="EMBL" id="CAJOBC010000198">
    <property type="protein sequence ID" value="CAF3553250.1"/>
    <property type="molecule type" value="Genomic_DNA"/>
</dbReference>
<dbReference type="GO" id="GO:0097228">
    <property type="term" value="C:sperm principal piece"/>
    <property type="evidence" value="ECO:0007669"/>
    <property type="project" value="TreeGrafter"/>
</dbReference>
<dbReference type="PANTHER" id="PTHR47077">
    <property type="entry name" value="ION_TRANS DOMAIN-CONTAINING PROTEIN"/>
    <property type="match status" value="1"/>
</dbReference>
<keyword evidence="3 5" id="KW-1133">Transmembrane helix</keyword>
<feature type="transmembrane region" description="Helical" evidence="5">
    <location>
        <begin position="84"/>
        <end position="106"/>
    </location>
</feature>
<feature type="domain" description="Ion transport" evidence="6">
    <location>
        <begin position="84"/>
        <end position="315"/>
    </location>
</feature>
<dbReference type="GO" id="GO:0001669">
    <property type="term" value="C:acrosomal vesicle"/>
    <property type="evidence" value="ECO:0007669"/>
    <property type="project" value="TreeGrafter"/>
</dbReference>
<keyword evidence="9" id="KW-1185">Reference proteome</keyword>
<feature type="transmembrane region" description="Helical" evidence="5">
    <location>
        <begin position="287"/>
        <end position="310"/>
    </location>
</feature>